<keyword evidence="3" id="KW-1185">Reference proteome</keyword>
<protein>
    <submittedName>
        <fullName evidence="2">Uncharacterized protein</fullName>
    </submittedName>
</protein>
<keyword evidence="1" id="KW-0472">Membrane</keyword>
<accession>A0ABS7SA91</accession>
<feature type="transmembrane region" description="Helical" evidence="1">
    <location>
        <begin position="12"/>
        <end position="40"/>
    </location>
</feature>
<evidence type="ECO:0000256" key="1">
    <source>
        <dbReference type="SAM" id="Phobius"/>
    </source>
</evidence>
<keyword evidence="1" id="KW-0812">Transmembrane</keyword>
<sequence>MKALRAVALDLFGIACLVAFAAIVWWPSSLLVLAAASLWISWRRS</sequence>
<proteinExistence type="predicted"/>
<reference evidence="2 3" key="1">
    <citation type="submission" date="2021-04" db="EMBL/GenBank/DDBJ databases">
        <title>Ruania sp. nov., isolated from sandy soil of mangrove forest.</title>
        <authorList>
            <person name="Ge X."/>
            <person name="Huang R."/>
            <person name="Liu W."/>
        </authorList>
    </citation>
    <scope>NUCLEOTIDE SEQUENCE [LARGE SCALE GENOMIC DNA]</scope>
    <source>
        <strain evidence="2 3">N2-46</strain>
    </source>
</reference>
<name>A0ABS7SA91_9MICO</name>
<gene>
    <name evidence="2" type="ORF">KCQ71_13960</name>
</gene>
<dbReference type="Proteomes" id="UP000826651">
    <property type="component" value="Unassembled WGS sequence"/>
</dbReference>
<organism evidence="2 3">
    <name type="scientific">Occultella gossypii</name>
    <dbReference type="NCBI Taxonomy" id="2800820"/>
    <lineage>
        <taxon>Bacteria</taxon>
        <taxon>Bacillati</taxon>
        <taxon>Actinomycetota</taxon>
        <taxon>Actinomycetes</taxon>
        <taxon>Micrococcales</taxon>
        <taxon>Ruaniaceae</taxon>
        <taxon>Occultella</taxon>
    </lineage>
</organism>
<evidence type="ECO:0000313" key="2">
    <source>
        <dbReference type="EMBL" id="MBZ2197266.1"/>
    </source>
</evidence>
<evidence type="ECO:0000313" key="3">
    <source>
        <dbReference type="Proteomes" id="UP000826651"/>
    </source>
</evidence>
<comment type="caution">
    <text evidence="2">The sequence shown here is derived from an EMBL/GenBank/DDBJ whole genome shotgun (WGS) entry which is preliminary data.</text>
</comment>
<keyword evidence="1" id="KW-1133">Transmembrane helix</keyword>
<dbReference type="EMBL" id="JAGSHT010000013">
    <property type="protein sequence ID" value="MBZ2197266.1"/>
    <property type="molecule type" value="Genomic_DNA"/>
</dbReference>
<dbReference type="RefSeq" id="WP_223406901.1">
    <property type="nucleotide sequence ID" value="NZ_JAGSHT010000013.1"/>
</dbReference>